<dbReference type="OrthoDB" id="274641at2759"/>
<evidence type="ECO:0000256" key="1">
    <source>
        <dbReference type="ARBA" id="ARBA00007355"/>
    </source>
</evidence>
<dbReference type="GeneID" id="24133853"/>
<evidence type="ECO:0000313" key="5">
    <source>
        <dbReference type="Proteomes" id="UP000030745"/>
    </source>
</evidence>
<dbReference type="KEGG" id="spar:SPRG_11840"/>
<keyword evidence="2" id="KW-0813">Transport</keyword>
<dbReference type="STRING" id="695850.A0A067BXH8"/>
<dbReference type="PANTHER" id="PTHR12910">
    <property type="entry name" value="NADH-UBIQUINONE OXIDOREDUCTASE SUBUNIT B17.2"/>
    <property type="match status" value="1"/>
</dbReference>
<gene>
    <name evidence="4" type="ORF">SPRG_11840</name>
</gene>
<name>A0A067BXH8_SAPPC</name>
<dbReference type="GO" id="GO:0006979">
    <property type="term" value="P:response to oxidative stress"/>
    <property type="evidence" value="ECO:0007669"/>
    <property type="project" value="TreeGrafter"/>
</dbReference>
<feature type="region of interest" description="Disordered" evidence="3">
    <location>
        <begin position="181"/>
        <end position="205"/>
    </location>
</feature>
<protein>
    <recommendedName>
        <fullName evidence="2">NADH dehydrogenase [ubiquinone] 1 alpha subcomplex subunit 12</fullName>
    </recommendedName>
</protein>
<evidence type="ECO:0000256" key="3">
    <source>
        <dbReference type="SAM" id="MobiDB-lite"/>
    </source>
</evidence>
<keyword evidence="2" id="KW-0249">Electron transport</keyword>
<dbReference type="GO" id="GO:0005743">
    <property type="term" value="C:mitochondrial inner membrane"/>
    <property type="evidence" value="ECO:0007669"/>
    <property type="project" value="UniProtKB-SubCell"/>
</dbReference>
<keyword evidence="5" id="KW-1185">Reference proteome</keyword>
<organism evidence="4 5">
    <name type="scientific">Saprolegnia parasitica (strain CBS 223.65)</name>
    <dbReference type="NCBI Taxonomy" id="695850"/>
    <lineage>
        <taxon>Eukaryota</taxon>
        <taxon>Sar</taxon>
        <taxon>Stramenopiles</taxon>
        <taxon>Oomycota</taxon>
        <taxon>Saprolegniomycetes</taxon>
        <taxon>Saprolegniales</taxon>
        <taxon>Saprolegniaceae</taxon>
        <taxon>Saprolegnia</taxon>
    </lineage>
</organism>
<keyword evidence="2" id="KW-0679">Respiratory chain</keyword>
<dbReference type="VEuPathDB" id="FungiDB:SPRG_11840"/>
<dbReference type="GO" id="GO:0045271">
    <property type="term" value="C:respiratory chain complex I"/>
    <property type="evidence" value="ECO:0007669"/>
    <property type="project" value="InterPro"/>
</dbReference>
<sequence>MIRAGSMQKRSFYSVVHKYLEANKRYGWKECLWKLYNPGDIKFGKEVGEDQFGNKYYEDTTELHGQQRWTEYKVKTHDEFGGDQIPPEWHIWMHSLSDAKPGEAGQNPENWSKVPISTVSNAPYTSHVGPTKPFTDNQTTYRSRGYGIDNYKWLKANEPERYYMQPNHPLRARKRPATIYDEIDYNNPDAAPEHSSEPLMKLDKN</sequence>
<dbReference type="Pfam" id="PF05071">
    <property type="entry name" value="NDUFA12"/>
    <property type="match status" value="1"/>
</dbReference>
<dbReference type="EMBL" id="KK583259">
    <property type="protein sequence ID" value="KDO22993.1"/>
    <property type="molecule type" value="Genomic_DNA"/>
</dbReference>
<dbReference type="Proteomes" id="UP000030745">
    <property type="component" value="Unassembled WGS sequence"/>
</dbReference>
<evidence type="ECO:0000256" key="2">
    <source>
        <dbReference type="RuleBase" id="RU363103"/>
    </source>
</evidence>
<dbReference type="AlphaFoldDB" id="A0A067BXH8"/>
<dbReference type="RefSeq" id="XP_012206284.1">
    <property type="nucleotide sequence ID" value="XM_012350894.1"/>
</dbReference>
<evidence type="ECO:0000313" key="4">
    <source>
        <dbReference type="EMBL" id="KDO22993.1"/>
    </source>
</evidence>
<keyword evidence="2" id="KW-0472">Membrane</keyword>
<comment type="subcellular location">
    <subcellularLocation>
        <location evidence="2">Mitochondrion inner membrane</location>
        <topology evidence="2">Peripheral membrane protein</topology>
        <orientation evidence="2">Matrix side</orientation>
    </subcellularLocation>
</comment>
<keyword evidence="2" id="KW-0999">Mitochondrion inner membrane</keyword>
<proteinExistence type="inferred from homology"/>
<comment type="similarity">
    <text evidence="1 2">Belongs to the complex I NDUFA12 subunit family.</text>
</comment>
<feature type="compositionally biased region" description="Basic and acidic residues" evidence="3">
    <location>
        <begin position="191"/>
        <end position="205"/>
    </location>
</feature>
<keyword evidence="2" id="KW-0496">Mitochondrion</keyword>
<dbReference type="OMA" id="PEWHIWM"/>
<dbReference type="PANTHER" id="PTHR12910:SF2">
    <property type="entry name" value="NADH DEHYDROGENASE [UBIQUINONE] 1 ALPHA SUBCOMPLEX SUBUNIT 12"/>
    <property type="match status" value="1"/>
</dbReference>
<dbReference type="InterPro" id="IPR007763">
    <property type="entry name" value="NDUFA12"/>
</dbReference>
<reference evidence="4 5" key="1">
    <citation type="journal article" date="2013" name="PLoS Genet.">
        <title>Distinctive expansion of potential virulence genes in the genome of the oomycete fish pathogen Saprolegnia parasitica.</title>
        <authorList>
            <person name="Jiang R.H."/>
            <person name="de Bruijn I."/>
            <person name="Haas B.J."/>
            <person name="Belmonte R."/>
            <person name="Lobach L."/>
            <person name="Christie J."/>
            <person name="van den Ackerveken G."/>
            <person name="Bottin A."/>
            <person name="Bulone V."/>
            <person name="Diaz-Moreno S.M."/>
            <person name="Dumas B."/>
            <person name="Fan L."/>
            <person name="Gaulin E."/>
            <person name="Govers F."/>
            <person name="Grenville-Briggs L.J."/>
            <person name="Horner N.R."/>
            <person name="Levin J.Z."/>
            <person name="Mammella M."/>
            <person name="Meijer H.J."/>
            <person name="Morris P."/>
            <person name="Nusbaum C."/>
            <person name="Oome S."/>
            <person name="Phillips A.J."/>
            <person name="van Rooyen D."/>
            <person name="Rzeszutek E."/>
            <person name="Saraiva M."/>
            <person name="Secombes C.J."/>
            <person name="Seidl M.F."/>
            <person name="Snel B."/>
            <person name="Stassen J.H."/>
            <person name="Sykes S."/>
            <person name="Tripathy S."/>
            <person name="van den Berg H."/>
            <person name="Vega-Arreguin J.C."/>
            <person name="Wawra S."/>
            <person name="Young S.K."/>
            <person name="Zeng Q."/>
            <person name="Dieguez-Uribeondo J."/>
            <person name="Russ C."/>
            <person name="Tyler B.M."/>
            <person name="van West P."/>
        </authorList>
    </citation>
    <scope>NUCLEOTIDE SEQUENCE [LARGE SCALE GENOMIC DNA]</scope>
    <source>
        <strain evidence="4 5">CBS 223.65</strain>
    </source>
</reference>
<accession>A0A067BXH8</accession>
<comment type="function">
    <text evidence="2">Accessory subunit of the mitochondrial membrane respiratory chain NADH dehydrogenase (Complex I), that is believed not to be involved in catalysis. Complex I functions in the transfer of electrons from NADH to the respiratory chain. The immediate electron acceptor for the enzyme is believed to be ubiquinone.</text>
</comment>